<evidence type="ECO:0008006" key="4">
    <source>
        <dbReference type="Google" id="ProtNLM"/>
    </source>
</evidence>
<keyword evidence="3" id="KW-1185">Reference proteome</keyword>
<protein>
    <recommendedName>
        <fullName evidence="4">Holin-like toxin</fullName>
    </recommendedName>
</protein>
<dbReference type="RefSeq" id="WP_379854501.1">
    <property type="nucleotide sequence ID" value="NZ_JBHZPZ010000006.1"/>
</dbReference>
<organism evidence="2 3">
    <name type="scientific">Flavobacterium xylosi</name>
    <dbReference type="NCBI Taxonomy" id="3230415"/>
    <lineage>
        <taxon>Bacteria</taxon>
        <taxon>Pseudomonadati</taxon>
        <taxon>Bacteroidota</taxon>
        <taxon>Flavobacteriia</taxon>
        <taxon>Flavobacteriales</taxon>
        <taxon>Flavobacteriaceae</taxon>
        <taxon>Flavobacterium</taxon>
    </lineage>
</organism>
<keyword evidence="1" id="KW-0812">Transmembrane</keyword>
<comment type="caution">
    <text evidence="2">The sequence shown here is derived from an EMBL/GenBank/DDBJ whole genome shotgun (WGS) entry which is preliminary data.</text>
</comment>
<keyword evidence="1" id="KW-1133">Transmembrane helix</keyword>
<name>A0ABW6HVN9_9FLAO</name>
<sequence length="42" mass="4825">MKDTALFSWDIVTFIMVFLFGFVIIGLITTVLLLMNSDKKIE</sequence>
<feature type="transmembrane region" description="Helical" evidence="1">
    <location>
        <begin position="12"/>
        <end position="35"/>
    </location>
</feature>
<evidence type="ECO:0000313" key="3">
    <source>
        <dbReference type="Proteomes" id="UP001600109"/>
    </source>
</evidence>
<dbReference type="Proteomes" id="UP001600109">
    <property type="component" value="Unassembled WGS sequence"/>
</dbReference>
<evidence type="ECO:0000256" key="1">
    <source>
        <dbReference type="SAM" id="Phobius"/>
    </source>
</evidence>
<evidence type="ECO:0000313" key="2">
    <source>
        <dbReference type="EMBL" id="MFE3867842.1"/>
    </source>
</evidence>
<gene>
    <name evidence="2" type="ORF">ACFX5E_07105</name>
</gene>
<reference evidence="2 3" key="1">
    <citation type="submission" date="2024-06" db="EMBL/GenBank/DDBJ databases">
        <title>Flavobacterium spp. isolated from glacier.</title>
        <authorList>
            <person name="Han D."/>
        </authorList>
    </citation>
    <scope>NUCLEOTIDE SEQUENCE [LARGE SCALE GENOMIC DNA]</scope>
    <source>
        <strain evidence="2 3">LS2P90</strain>
    </source>
</reference>
<keyword evidence="1" id="KW-0472">Membrane</keyword>
<dbReference type="EMBL" id="JBHZPZ010000006">
    <property type="protein sequence ID" value="MFE3867842.1"/>
    <property type="molecule type" value="Genomic_DNA"/>
</dbReference>
<proteinExistence type="predicted"/>
<accession>A0ABW6HVN9</accession>